<name>A0A438N3S8_EXOME</name>
<organism evidence="1 2">
    <name type="scientific">Exophiala mesophila</name>
    <name type="common">Black yeast-like fungus</name>
    <dbReference type="NCBI Taxonomy" id="212818"/>
    <lineage>
        <taxon>Eukaryota</taxon>
        <taxon>Fungi</taxon>
        <taxon>Dikarya</taxon>
        <taxon>Ascomycota</taxon>
        <taxon>Pezizomycotina</taxon>
        <taxon>Eurotiomycetes</taxon>
        <taxon>Chaetothyriomycetidae</taxon>
        <taxon>Chaetothyriales</taxon>
        <taxon>Herpotrichiellaceae</taxon>
        <taxon>Exophiala</taxon>
    </lineage>
</organism>
<gene>
    <name evidence="1" type="ORF">B0A52_05619</name>
</gene>
<dbReference type="AlphaFoldDB" id="A0A438N3S8"/>
<accession>A0A438N3S8</accession>
<comment type="caution">
    <text evidence="1">The sequence shown here is derived from an EMBL/GenBank/DDBJ whole genome shotgun (WGS) entry which is preliminary data.</text>
</comment>
<evidence type="ECO:0000313" key="1">
    <source>
        <dbReference type="EMBL" id="RVX70286.1"/>
    </source>
</evidence>
<protein>
    <submittedName>
        <fullName evidence="1">Uncharacterized protein</fullName>
    </submittedName>
</protein>
<dbReference type="Proteomes" id="UP000288859">
    <property type="component" value="Unassembled WGS sequence"/>
</dbReference>
<dbReference type="OrthoDB" id="3889179at2759"/>
<evidence type="ECO:0000313" key="2">
    <source>
        <dbReference type="Proteomes" id="UP000288859"/>
    </source>
</evidence>
<sequence>MPEDRTTNGDYEYLVYQHFKPVPYNRLMSWKAGSGEIAWGRGSTVREKTNVQQEDKVLPSENGVLIMDMDFKLVKQ</sequence>
<reference evidence="1 2" key="1">
    <citation type="submission" date="2017-03" db="EMBL/GenBank/DDBJ databases">
        <title>Genomes of endolithic fungi from Antarctica.</title>
        <authorList>
            <person name="Coleine C."/>
            <person name="Masonjones S."/>
            <person name="Stajich J.E."/>
        </authorList>
    </citation>
    <scope>NUCLEOTIDE SEQUENCE [LARGE SCALE GENOMIC DNA]</scope>
    <source>
        <strain evidence="1 2">CCFEE 6314</strain>
    </source>
</reference>
<proteinExistence type="predicted"/>
<dbReference type="EMBL" id="NAJM01000024">
    <property type="protein sequence ID" value="RVX70286.1"/>
    <property type="molecule type" value="Genomic_DNA"/>
</dbReference>